<dbReference type="PROSITE" id="PS51030">
    <property type="entry name" value="NUCLEAR_REC_DBD_2"/>
    <property type="match status" value="1"/>
</dbReference>
<dbReference type="InterPro" id="IPR013088">
    <property type="entry name" value="Znf_NHR/GATA"/>
</dbReference>
<dbReference type="Gene3D" id="1.10.565.10">
    <property type="entry name" value="Retinoid X Receptor"/>
    <property type="match status" value="1"/>
</dbReference>
<evidence type="ECO:0000256" key="10">
    <source>
        <dbReference type="SAM" id="MobiDB-lite"/>
    </source>
</evidence>
<organism evidence="14 15">
    <name type="scientific">Caenorhabditis angaria</name>
    <dbReference type="NCBI Taxonomy" id="860376"/>
    <lineage>
        <taxon>Eukaryota</taxon>
        <taxon>Metazoa</taxon>
        <taxon>Ecdysozoa</taxon>
        <taxon>Nematoda</taxon>
        <taxon>Chromadorea</taxon>
        <taxon>Rhabditida</taxon>
        <taxon>Rhabditina</taxon>
        <taxon>Rhabditomorpha</taxon>
        <taxon>Rhabditoidea</taxon>
        <taxon>Rhabditidae</taxon>
        <taxon>Peloderinae</taxon>
        <taxon>Caenorhabditis</taxon>
    </lineage>
</organism>
<dbReference type="GO" id="GO:0000981">
    <property type="term" value="F:DNA-binding transcription factor activity, RNA polymerase II-specific"/>
    <property type="evidence" value="ECO:0007669"/>
    <property type="project" value="TreeGrafter"/>
</dbReference>
<feature type="compositionally biased region" description="Polar residues" evidence="10">
    <location>
        <begin position="134"/>
        <end position="143"/>
    </location>
</feature>
<gene>
    <name evidence="14" type="ORF">CAMP_LOCUS7770</name>
</gene>
<keyword evidence="7" id="KW-0804">Transcription</keyword>
<feature type="region of interest" description="Disordered" evidence="10">
    <location>
        <begin position="936"/>
        <end position="957"/>
    </location>
</feature>
<feature type="region of interest" description="Disordered" evidence="10">
    <location>
        <begin position="65"/>
        <end position="86"/>
    </location>
</feature>
<keyword evidence="11" id="KW-0472">Membrane</keyword>
<evidence type="ECO:0000256" key="3">
    <source>
        <dbReference type="ARBA" id="ARBA00022771"/>
    </source>
</evidence>
<dbReference type="GO" id="GO:0035259">
    <property type="term" value="F:nuclear glucocorticoid receptor binding"/>
    <property type="evidence" value="ECO:0007669"/>
    <property type="project" value="TreeGrafter"/>
</dbReference>
<dbReference type="InterPro" id="IPR035500">
    <property type="entry name" value="NHR-like_dom_sf"/>
</dbReference>
<keyword evidence="6" id="KW-0238">DNA-binding</keyword>
<dbReference type="Pfam" id="PF00105">
    <property type="entry name" value="zf-C4"/>
    <property type="match status" value="1"/>
</dbReference>
<evidence type="ECO:0008006" key="16">
    <source>
        <dbReference type="Google" id="ProtNLM"/>
    </source>
</evidence>
<dbReference type="AlphaFoldDB" id="A0A9P1N070"/>
<dbReference type="SUPFAM" id="SSF57716">
    <property type="entry name" value="Glucocorticoid receptor-like (DNA-binding domain)"/>
    <property type="match status" value="1"/>
</dbReference>
<evidence type="ECO:0000259" key="13">
    <source>
        <dbReference type="PROSITE" id="PS51843"/>
    </source>
</evidence>
<evidence type="ECO:0000256" key="11">
    <source>
        <dbReference type="SAM" id="Phobius"/>
    </source>
</evidence>
<evidence type="ECO:0000313" key="15">
    <source>
        <dbReference type="Proteomes" id="UP001152747"/>
    </source>
</evidence>
<dbReference type="InterPro" id="IPR001628">
    <property type="entry name" value="Znf_hrmn_rcpt"/>
</dbReference>
<dbReference type="GO" id="GO:0005634">
    <property type="term" value="C:nucleus"/>
    <property type="evidence" value="ECO:0007669"/>
    <property type="project" value="UniProtKB-SubCell"/>
</dbReference>
<dbReference type="EMBL" id="CANHGI010000003">
    <property type="protein sequence ID" value="CAI5445133.1"/>
    <property type="molecule type" value="Genomic_DNA"/>
</dbReference>
<comment type="subcellular location">
    <subcellularLocation>
        <location evidence="1">Nucleus</location>
    </subcellularLocation>
</comment>
<dbReference type="InterPro" id="IPR000536">
    <property type="entry name" value="Nucl_hrmn_rcpt_lig-bd"/>
</dbReference>
<feature type="region of interest" description="Disordered" evidence="10">
    <location>
        <begin position="365"/>
        <end position="385"/>
    </location>
</feature>
<keyword evidence="2" id="KW-0479">Metal-binding</keyword>
<evidence type="ECO:0000256" key="6">
    <source>
        <dbReference type="ARBA" id="ARBA00023125"/>
    </source>
</evidence>
<keyword evidence="15" id="KW-1185">Reference proteome</keyword>
<feature type="compositionally biased region" description="Basic and acidic residues" evidence="10">
    <location>
        <begin position="124"/>
        <end position="133"/>
    </location>
</feature>
<feature type="domain" description="NR LBD" evidence="13">
    <location>
        <begin position="370"/>
        <end position="624"/>
    </location>
</feature>
<dbReference type="PANTHER" id="PTHR24085">
    <property type="entry name" value="NUCLEAR HORMONE RECEPTOR"/>
    <property type="match status" value="1"/>
</dbReference>
<feature type="domain" description="Nuclear receptor" evidence="12">
    <location>
        <begin position="286"/>
        <end position="361"/>
    </location>
</feature>
<dbReference type="PRINTS" id="PR00047">
    <property type="entry name" value="STROIDFINGER"/>
</dbReference>
<keyword evidence="3" id="KW-0863">Zinc-finger</keyword>
<feature type="region of interest" description="Disordered" evidence="10">
    <location>
        <begin position="99"/>
        <end position="143"/>
    </location>
</feature>
<feature type="compositionally biased region" description="Basic and acidic residues" evidence="10">
    <location>
        <begin position="937"/>
        <end position="948"/>
    </location>
</feature>
<feature type="transmembrane region" description="Helical" evidence="11">
    <location>
        <begin position="745"/>
        <end position="768"/>
    </location>
</feature>
<evidence type="ECO:0000256" key="1">
    <source>
        <dbReference type="ARBA" id="ARBA00004123"/>
    </source>
</evidence>
<dbReference type="SMART" id="SM00399">
    <property type="entry name" value="ZnF_C4"/>
    <property type="match status" value="1"/>
</dbReference>
<evidence type="ECO:0000256" key="2">
    <source>
        <dbReference type="ARBA" id="ARBA00022723"/>
    </source>
</evidence>
<dbReference type="FunFam" id="3.30.50.10:FF:000006">
    <property type="entry name" value="Nuclear receptor subfamily 5 group A member"/>
    <property type="match status" value="1"/>
</dbReference>
<feature type="compositionally biased region" description="Basic residues" evidence="10">
    <location>
        <begin position="367"/>
        <end position="378"/>
    </location>
</feature>
<evidence type="ECO:0000256" key="4">
    <source>
        <dbReference type="ARBA" id="ARBA00022833"/>
    </source>
</evidence>
<accession>A0A9P1N070</accession>
<keyword evidence="5" id="KW-0805">Transcription regulation</keyword>
<proteinExistence type="predicted"/>
<dbReference type="OrthoDB" id="5952118at2759"/>
<dbReference type="Gene3D" id="3.30.50.10">
    <property type="entry name" value="Erythroid Transcription Factor GATA-1, subunit A"/>
    <property type="match status" value="1"/>
</dbReference>
<feature type="region of interest" description="Disordered" evidence="10">
    <location>
        <begin position="206"/>
        <end position="239"/>
    </location>
</feature>
<keyword evidence="8" id="KW-0675">Receptor</keyword>
<dbReference type="Proteomes" id="UP001152747">
    <property type="component" value="Unassembled WGS sequence"/>
</dbReference>
<evidence type="ECO:0000313" key="14">
    <source>
        <dbReference type="EMBL" id="CAI5445133.1"/>
    </source>
</evidence>
<evidence type="ECO:0000259" key="12">
    <source>
        <dbReference type="PROSITE" id="PS51030"/>
    </source>
</evidence>
<keyword evidence="9" id="KW-0539">Nucleus</keyword>
<dbReference type="PROSITE" id="PS51843">
    <property type="entry name" value="NR_LBD"/>
    <property type="match status" value="1"/>
</dbReference>
<reference evidence="14" key="1">
    <citation type="submission" date="2022-11" db="EMBL/GenBank/DDBJ databases">
        <authorList>
            <person name="Kikuchi T."/>
        </authorList>
    </citation>
    <scope>NUCLEOTIDE SEQUENCE</scope>
    <source>
        <strain evidence="14">PS1010</strain>
    </source>
</reference>
<keyword evidence="4" id="KW-0862">Zinc</keyword>
<name>A0A9P1N070_9PELO</name>
<dbReference type="PANTHER" id="PTHR24085:SF4">
    <property type="entry name" value="NUCLEAR HORMONE RECEPTOR HR38-RELATED"/>
    <property type="match status" value="1"/>
</dbReference>
<feature type="compositionally biased region" description="Low complexity" evidence="10">
    <location>
        <begin position="217"/>
        <end position="228"/>
    </location>
</feature>
<keyword evidence="11" id="KW-0812">Transmembrane</keyword>
<dbReference type="GO" id="GO:0000978">
    <property type="term" value="F:RNA polymerase II cis-regulatory region sequence-specific DNA binding"/>
    <property type="evidence" value="ECO:0007669"/>
    <property type="project" value="TreeGrafter"/>
</dbReference>
<evidence type="ECO:0000256" key="8">
    <source>
        <dbReference type="ARBA" id="ARBA00023170"/>
    </source>
</evidence>
<comment type="caution">
    <text evidence="14">The sequence shown here is derived from an EMBL/GenBank/DDBJ whole genome shotgun (WGS) entry which is preliminary data.</text>
</comment>
<dbReference type="GO" id="GO:0008270">
    <property type="term" value="F:zinc ion binding"/>
    <property type="evidence" value="ECO:0007669"/>
    <property type="project" value="UniProtKB-KW"/>
</dbReference>
<dbReference type="SUPFAM" id="SSF48508">
    <property type="entry name" value="Nuclear receptor ligand-binding domain"/>
    <property type="match status" value="1"/>
</dbReference>
<protein>
    <recommendedName>
        <fullName evidence="16">Nuclear receptor domain-containing protein</fullName>
    </recommendedName>
</protein>
<dbReference type="CDD" id="cd06969">
    <property type="entry name" value="NR_DBD_NGFI-B"/>
    <property type="match status" value="1"/>
</dbReference>
<evidence type="ECO:0000256" key="9">
    <source>
        <dbReference type="ARBA" id="ARBA00023242"/>
    </source>
</evidence>
<dbReference type="GO" id="GO:0071376">
    <property type="term" value="P:cellular response to corticotropin-releasing hormone stimulus"/>
    <property type="evidence" value="ECO:0007669"/>
    <property type="project" value="TreeGrafter"/>
</dbReference>
<dbReference type="PROSITE" id="PS00031">
    <property type="entry name" value="NUCLEAR_REC_DBD_1"/>
    <property type="match status" value="1"/>
</dbReference>
<evidence type="ECO:0000256" key="7">
    <source>
        <dbReference type="ARBA" id="ARBA00023163"/>
    </source>
</evidence>
<keyword evidence="11" id="KW-1133">Transmembrane helix</keyword>
<sequence>MDSNQLKESLYPRSVLENGDQCLSPTCSIDSSYSSSSSVDSQLEIYLERVTSPLSRDFFGNMSSTRSSSFDFGDFPPTAPGSRKDSEIDDLHSLFAHLVDTTDPPANKSPKKEEIDQEEEEEANKDQNSEKQLEQPTSSMSQSLQIKTEFDLLPAAGLGGGAIPMANHDFFLGSNPNYAFPYMDKRHDFMAGQNFMPNFNQYYPHTYPVGDSRRNSHGTTNSSNTGGTPSPHSNSFPTSPPQIPGFLRSFFTNNGELSSAAQHSLMFSPGAVGNVNQEQSDDDSAEKRCAVCNDRAICLHYGARTCEGCKGFFKRTVQKNSKYTCAGQKNCPIDKRYRSRCQYCRFQKCLEVGMVKQIVRHGSLSGRRGRLSSKTKTHRSADQPSPPLPLLALYAKAKDANAVTSAVNGTFHTSCDIDTFMHLLATEFVSIDNFCRSLPQVCDLNHHDFNVLLARSFFPLLAARICDRMDPTLTRTDVMFSSGDVIPFHLIPDCFQRFFVSVRTKVSNFNSQVEWESQSMAAFIALQMLHGYLDEKIQLNHKEQCDRVHSTILNALKDHCSASQNKLANIMAMVDDFDKFYALGFSILSWLRSNNLPIPSVFLTMGKRGVSKSCFEVVVFVGGEIQYDQCKITLSILCIIIVSIQKSSQQTADNSTLIPDNFTDDLNSTFTSTQTVIELSTTEILTTTEEPTTSTTEKVIVNTKRDRVVVFVHNCGSLGDYNCPEMCSSLDTSHMKPEEWVNTELWEYVTVGIAIFILFIVGFVLFKLQSKIKILKKKNEVLPTSDPFLPIFAKTQRKTQTPENGADTPAETLISKHNAERSKPITPQESNNMNGYDNLGSLKDRGPSNSAVQSIRTKFSRLRDHVAKMEAQEKSDAKSEKFEKRGPIRIDLLDVESSSNVKESEQTKDIVLDKVFYDPKGNEMFEIGSNVDIIPSEFDKSQPKEGKKSLNNKSHKK</sequence>
<dbReference type="GO" id="GO:0005667">
    <property type="term" value="C:transcription regulator complex"/>
    <property type="evidence" value="ECO:0007669"/>
    <property type="project" value="TreeGrafter"/>
</dbReference>
<evidence type="ECO:0000256" key="5">
    <source>
        <dbReference type="ARBA" id="ARBA00023015"/>
    </source>
</evidence>